<sequence>MSVTHLRGLFSGLLLGLLLSFSLVRCVGEPPDGVHPDPGETPGNKPDGGPNNKPDGGPNNQPDGGPNNLPDGGPIPTSCGNRTIQAGEACDDGNNESGDGCAADCKAVEAGWFCDTAGTACVRNVCGDGRTTAGEACDDRNTASNDGCSAQCTVESGWTCPTGGGRCVAARCGDGFIAGDEECEDDDNPPAGGDGCSATCRLERGYKCPTAGQPCVATTCGDRVVEGTEQCDDGNNDMGDGCSPLCTREPRCTNGTCQAVCGDGVILPGDTTEQCDDGNLRANDGCSPTCQLEAGFQCETIEEDPPASVEIPAVYRDFRGNDLSGGHIDFENANASEQGIVGALYTGTLGSDGKPVYAKAANGNGSASTHGRAAFDQWYRDTPNVNKTIVGTLTLNRQADGSYLYDNPNFFPVDGKGWVALGQEPARNNGHNFSFTSEARYWFEYKGTEVLAFRGDDDVWVFINGRLAVDLGGVHGATDGGITLSQRASQLGLTVGKVYEAVVFQAERHTTASSYKLTLTNFVTRRTQCVNTCGDGIVQPPEQCDNGTNAGGYGQCAPGCILGPRCGDGVVQEANGEECDDGNTNDSDACSNICKVILG</sequence>
<keyword evidence="3" id="KW-0677">Repeat</keyword>
<keyword evidence="8" id="KW-0449">Lipoprotein</keyword>
<keyword evidence="2" id="KW-0732">Signal</keyword>
<keyword evidence="5" id="KW-0325">Glycoprotein</keyword>
<dbReference type="PANTHER" id="PTHR31137">
    <property type="entry name" value="PROTEIN PSIB-RELATED-RELATED"/>
    <property type="match status" value="1"/>
</dbReference>
<dbReference type="Pfam" id="PF07691">
    <property type="entry name" value="PA14"/>
    <property type="match status" value="1"/>
</dbReference>
<dbReference type="PANTHER" id="PTHR31137:SF5">
    <property type="entry name" value="PROTEIN PSIQ-RELATED"/>
    <property type="match status" value="1"/>
</dbReference>
<keyword evidence="9" id="KW-1185">Reference proteome</keyword>
<comment type="similarity">
    <text evidence="1">Belongs to the prespore-cell-inducing factor family.</text>
</comment>
<comment type="caution">
    <text evidence="8">The sequence shown here is derived from an EMBL/GenBank/DDBJ whole genome shotgun (WGS) entry which is preliminary data.</text>
</comment>
<dbReference type="NCBIfam" id="TIGR02148">
    <property type="entry name" value="Fibro_Slime"/>
    <property type="match status" value="1"/>
</dbReference>
<dbReference type="NCBIfam" id="TIGR02232">
    <property type="entry name" value="myxo_disulf_rpt"/>
    <property type="match status" value="6"/>
</dbReference>
<dbReference type="InterPro" id="IPR011874">
    <property type="entry name" value="Fibro_Slime"/>
</dbReference>
<dbReference type="InterPro" id="IPR011936">
    <property type="entry name" value="Myxo_disulph_rpt"/>
</dbReference>
<dbReference type="Pfam" id="PF13948">
    <property type="entry name" value="DUF4215"/>
    <property type="match status" value="6"/>
</dbReference>
<dbReference type="RefSeq" id="WP_083968517.1">
    <property type="nucleotide sequence ID" value="NZ_JMCB01000007.1"/>
</dbReference>
<organism evidence="8 9">
    <name type="scientific">Hyalangium minutum</name>
    <dbReference type="NCBI Taxonomy" id="394096"/>
    <lineage>
        <taxon>Bacteria</taxon>
        <taxon>Pseudomonadati</taxon>
        <taxon>Myxococcota</taxon>
        <taxon>Myxococcia</taxon>
        <taxon>Myxococcales</taxon>
        <taxon>Cystobacterineae</taxon>
        <taxon>Archangiaceae</taxon>
        <taxon>Hyalangium</taxon>
    </lineage>
</organism>
<feature type="compositionally biased region" description="Low complexity" evidence="6">
    <location>
        <begin position="42"/>
        <end position="74"/>
    </location>
</feature>
<dbReference type="OrthoDB" id="9757642at2"/>
<dbReference type="EMBL" id="JMCB01000007">
    <property type="protein sequence ID" value="KFE67621.1"/>
    <property type="molecule type" value="Genomic_DNA"/>
</dbReference>
<proteinExistence type="inferred from homology"/>
<evidence type="ECO:0000259" key="7">
    <source>
        <dbReference type="PROSITE" id="PS51820"/>
    </source>
</evidence>
<evidence type="ECO:0000313" key="8">
    <source>
        <dbReference type="EMBL" id="KFE67621.1"/>
    </source>
</evidence>
<feature type="region of interest" description="Disordered" evidence="6">
    <location>
        <begin position="32"/>
        <end position="78"/>
    </location>
</feature>
<gene>
    <name evidence="8" type="ORF">DB31_8104</name>
</gene>
<evidence type="ECO:0000256" key="2">
    <source>
        <dbReference type="ARBA" id="ARBA00022729"/>
    </source>
</evidence>
<feature type="domain" description="PA14" evidence="7">
    <location>
        <begin position="394"/>
        <end position="535"/>
    </location>
</feature>
<name>A0A085WIV8_9BACT</name>
<reference evidence="8 9" key="1">
    <citation type="submission" date="2014-04" db="EMBL/GenBank/DDBJ databases">
        <title>Genome assembly of Hyalangium minutum DSM 14724.</title>
        <authorList>
            <person name="Sharma G."/>
            <person name="Subramanian S."/>
        </authorList>
    </citation>
    <scope>NUCLEOTIDE SEQUENCE [LARGE SCALE GENOMIC DNA]</scope>
    <source>
        <strain evidence="8 9">DSM 14724</strain>
    </source>
</reference>
<evidence type="ECO:0000256" key="1">
    <source>
        <dbReference type="ARBA" id="ARBA00008709"/>
    </source>
</evidence>
<dbReference type="GO" id="GO:0005576">
    <property type="term" value="C:extracellular region"/>
    <property type="evidence" value="ECO:0007669"/>
    <property type="project" value="TreeGrafter"/>
</dbReference>
<evidence type="ECO:0000256" key="4">
    <source>
        <dbReference type="ARBA" id="ARBA00023157"/>
    </source>
</evidence>
<dbReference type="AlphaFoldDB" id="A0A085WIV8"/>
<dbReference type="PROSITE" id="PS51820">
    <property type="entry name" value="PA14"/>
    <property type="match status" value="1"/>
</dbReference>
<evidence type="ECO:0000313" key="9">
    <source>
        <dbReference type="Proteomes" id="UP000028725"/>
    </source>
</evidence>
<evidence type="ECO:0000256" key="6">
    <source>
        <dbReference type="SAM" id="MobiDB-lite"/>
    </source>
</evidence>
<dbReference type="InterPro" id="IPR051154">
    <property type="entry name" value="Prespore-cell_inducing_factor"/>
</dbReference>
<dbReference type="InterPro" id="IPR037524">
    <property type="entry name" value="PA14/GLEYA"/>
</dbReference>
<evidence type="ECO:0000256" key="5">
    <source>
        <dbReference type="ARBA" id="ARBA00023180"/>
    </source>
</evidence>
<protein>
    <submittedName>
        <fullName evidence="8">Putative lipoprotein</fullName>
    </submittedName>
</protein>
<dbReference type="Proteomes" id="UP000028725">
    <property type="component" value="Unassembled WGS sequence"/>
</dbReference>
<dbReference type="SMART" id="SM00758">
    <property type="entry name" value="PA14"/>
    <property type="match status" value="1"/>
</dbReference>
<dbReference type="STRING" id="394096.DB31_8104"/>
<keyword evidence="4" id="KW-1015">Disulfide bond</keyword>
<dbReference type="InterPro" id="IPR011658">
    <property type="entry name" value="PA14_dom"/>
</dbReference>
<dbReference type="PATRIC" id="fig|394096.3.peg.4143"/>
<accession>A0A085WIV8</accession>
<evidence type="ECO:0000256" key="3">
    <source>
        <dbReference type="ARBA" id="ARBA00022737"/>
    </source>
</evidence>